<organism evidence="11 12">
    <name type="scientific">Lasius platythorax</name>
    <dbReference type="NCBI Taxonomy" id="488582"/>
    <lineage>
        <taxon>Eukaryota</taxon>
        <taxon>Metazoa</taxon>
        <taxon>Ecdysozoa</taxon>
        <taxon>Arthropoda</taxon>
        <taxon>Hexapoda</taxon>
        <taxon>Insecta</taxon>
        <taxon>Pterygota</taxon>
        <taxon>Neoptera</taxon>
        <taxon>Endopterygota</taxon>
        <taxon>Hymenoptera</taxon>
        <taxon>Apocrita</taxon>
        <taxon>Aculeata</taxon>
        <taxon>Formicoidea</taxon>
        <taxon>Formicidae</taxon>
        <taxon>Formicinae</taxon>
        <taxon>Lasius</taxon>
        <taxon>Lasius</taxon>
    </lineage>
</organism>
<dbReference type="GO" id="GO:0036297">
    <property type="term" value="P:interstrand cross-link repair"/>
    <property type="evidence" value="ECO:0007669"/>
    <property type="project" value="InterPro"/>
</dbReference>
<accession>A0AAV2P327</accession>
<dbReference type="InterPro" id="IPR049125">
    <property type="entry name" value="FAN1-like_WH"/>
</dbReference>
<keyword evidence="7 8" id="KW-0464">Manganese</keyword>
<gene>
    <name evidence="11" type="ORF">LPLAT_LOCUS12225</name>
</gene>
<feature type="region of interest" description="Disordered" evidence="9">
    <location>
        <begin position="86"/>
        <end position="134"/>
    </location>
</feature>
<keyword evidence="5 8" id="KW-0378">Hydrolase</keyword>
<sequence length="862" mass="98960">MVQTTIDQFYKVTSSNKKPASVKNIKESSNHRSPIVGKKGRQSSSKLKTFPVHENAKQSPCKVNRKQRMQNNVSLNDEVYCLSKTDMKNSPTKTMATKPISPTVKHTSPTSNQKKTPVSNSDSKFSPKTSSPIRNESHRFTRIVRRKLFKDRTEELLSATINNLNSAKEGIITNNDINLEKVYSSRKFSFKYNPIDTTASMRYEIEEVIEPTDMYSLHFFLSIVTVFSNPVNCGYFNEEELDFIFSLLTLSKCAQALLIRMLKRKHTWHRISNIKYDEISNDLKPIFDELVLRSIFKSSTKEEDLSVLLNLLQVDEIRKICQESKVNCSSKKKEDYVQSILKFCNETRSLFPGMLSPATKLRASVNKRLGSCVLLNTRVKQMVDRIITLLMPNRDPTETLADVFLTILKVETNQMKFPKVKLSEFPIFASKGHLLDYIEVKSTLSDILSAIEKKQWDIVRNLGSLASQRLPLFLEMETQGLQDSTLPRHIRCFLPGYMWLKVLSKSIDAFKKTKETMPQAIEFLQTLINQDCHMKNRKGLWFGELIKIEMHHMKNLDASVALLSNAVSYESLTEVDKLDLLDRAEMLDKRKTAISKSTKATVRRILDNILNKARPTSQTSSITIEGMLCGNTLQRKSTWCIRNDVDQQMYGSVESFALYHYKSKGYSKGVHCEGAFPITLFGTLFWDEIYNIDIPGACVSSYQNAPLDLYSSEFYENRKEQIDIKLKIVRNFNLETLSRHLKHEFDLYREYTSLCQGNLFDDSDSLQEITLCLGVEGIVGICERLIHNFQLWKAGFPDLIVWNACTKQYKIVEVKGPGDSLSTKQKLWLDYLNHLGLNTEVCYCESNTSKSGRKRKHEEITM</sequence>
<dbReference type="CDD" id="cd22326">
    <property type="entry name" value="FAN1-like"/>
    <property type="match status" value="1"/>
</dbReference>
<comment type="catalytic activity">
    <reaction evidence="1 8">
        <text>Hydrolytically removes 5'-nucleotides successively from the 3'-hydroxy termini of 3'-hydroxy-terminated oligonucleotides.</text>
        <dbReference type="EC" id="3.1.4.1"/>
    </reaction>
</comment>
<dbReference type="Pfam" id="PF08774">
    <property type="entry name" value="VRR_NUC"/>
    <property type="match status" value="1"/>
</dbReference>
<keyword evidence="12" id="KW-1185">Reference proteome</keyword>
<dbReference type="Gene3D" id="3.40.1350.10">
    <property type="match status" value="1"/>
</dbReference>
<protein>
    <recommendedName>
        <fullName evidence="8">Fanconi-associated nuclease</fullName>
        <ecNumber evidence="8">3.1.4.1</ecNumber>
    </recommendedName>
</protein>
<dbReference type="PANTHER" id="PTHR15749">
    <property type="entry name" value="FANCONI-ASSOCIATED NUCLEASE 1"/>
    <property type="match status" value="1"/>
</dbReference>
<dbReference type="GO" id="GO:0046872">
    <property type="term" value="F:metal ion binding"/>
    <property type="evidence" value="ECO:0007669"/>
    <property type="project" value="UniProtKB-KW"/>
</dbReference>
<evidence type="ECO:0000259" key="10">
    <source>
        <dbReference type="SMART" id="SM00990"/>
    </source>
</evidence>
<evidence type="ECO:0000256" key="9">
    <source>
        <dbReference type="SAM" id="MobiDB-lite"/>
    </source>
</evidence>
<dbReference type="Proteomes" id="UP001497644">
    <property type="component" value="Chromosome 7"/>
</dbReference>
<evidence type="ECO:0000256" key="6">
    <source>
        <dbReference type="ARBA" id="ARBA00022842"/>
    </source>
</evidence>
<keyword evidence="8" id="KW-0227">DNA damage</keyword>
<keyword evidence="6 8" id="KW-0460">Magnesium</keyword>
<dbReference type="InterPro" id="IPR049132">
    <property type="entry name" value="FAN1-like_euk"/>
</dbReference>
<comment type="similarity">
    <text evidence="2 8">Belongs to the FAN1 family.</text>
</comment>
<feature type="region of interest" description="Disordered" evidence="9">
    <location>
        <begin position="23"/>
        <end position="46"/>
    </location>
</feature>
<evidence type="ECO:0000256" key="5">
    <source>
        <dbReference type="ARBA" id="ARBA00022801"/>
    </source>
</evidence>
<keyword evidence="8" id="KW-0234">DNA repair</keyword>
<evidence type="ECO:0000256" key="4">
    <source>
        <dbReference type="ARBA" id="ARBA00022723"/>
    </source>
</evidence>
<evidence type="ECO:0000256" key="1">
    <source>
        <dbReference type="ARBA" id="ARBA00000983"/>
    </source>
</evidence>
<keyword evidence="4 8" id="KW-0479">Metal-binding</keyword>
<keyword evidence="3 8" id="KW-0540">Nuclease</keyword>
<comment type="subcellular location">
    <subcellularLocation>
        <location evidence="8">Nucleus</location>
    </subcellularLocation>
</comment>
<dbReference type="InterPro" id="IPR049126">
    <property type="entry name" value="FAN1-like_TPR"/>
</dbReference>
<dbReference type="PANTHER" id="PTHR15749:SF4">
    <property type="entry name" value="FANCONI-ASSOCIATED NUCLEASE 1"/>
    <property type="match status" value="1"/>
</dbReference>
<dbReference type="InterPro" id="IPR011856">
    <property type="entry name" value="tRNA_endonuc-like_dom_sf"/>
</dbReference>
<dbReference type="GO" id="GO:0005634">
    <property type="term" value="C:nucleus"/>
    <property type="evidence" value="ECO:0007669"/>
    <property type="project" value="UniProtKB-SubCell"/>
</dbReference>
<keyword evidence="8" id="KW-0539">Nucleus</keyword>
<dbReference type="GO" id="GO:0004528">
    <property type="term" value="F:phosphodiesterase I activity"/>
    <property type="evidence" value="ECO:0007669"/>
    <property type="project" value="UniProtKB-EC"/>
</dbReference>
<feature type="compositionally biased region" description="Polar residues" evidence="9">
    <location>
        <begin position="104"/>
        <end position="134"/>
    </location>
</feature>
<dbReference type="GO" id="GO:0017108">
    <property type="term" value="F:5'-flap endonuclease activity"/>
    <property type="evidence" value="ECO:0007669"/>
    <property type="project" value="TreeGrafter"/>
</dbReference>
<reference evidence="11" key="1">
    <citation type="submission" date="2024-04" db="EMBL/GenBank/DDBJ databases">
        <authorList>
            <consortium name="Molecular Ecology Group"/>
        </authorList>
    </citation>
    <scope>NUCLEOTIDE SEQUENCE</scope>
</reference>
<comment type="cofactor">
    <cofactor evidence="8">
        <name>Mg(2+)</name>
        <dbReference type="ChEBI" id="CHEBI:18420"/>
    </cofactor>
    <cofactor evidence="8">
        <name>Mn(2+)</name>
        <dbReference type="ChEBI" id="CHEBI:29035"/>
    </cofactor>
</comment>
<evidence type="ECO:0000256" key="7">
    <source>
        <dbReference type="ARBA" id="ARBA00023211"/>
    </source>
</evidence>
<proteinExistence type="inferred from homology"/>
<evidence type="ECO:0000313" key="11">
    <source>
        <dbReference type="EMBL" id="CAL1686927.1"/>
    </source>
</evidence>
<dbReference type="SMART" id="SM00990">
    <property type="entry name" value="VRR_NUC"/>
    <property type="match status" value="1"/>
</dbReference>
<evidence type="ECO:0000256" key="3">
    <source>
        <dbReference type="ARBA" id="ARBA00022722"/>
    </source>
</evidence>
<evidence type="ECO:0000256" key="8">
    <source>
        <dbReference type="RuleBase" id="RU365033"/>
    </source>
</evidence>
<dbReference type="GO" id="GO:0008409">
    <property type="term" value="F:5'-3' exonuclease activity"/>
    <property type="evidence" value="ECO:0007669"/>
    <property type="project" value="TreeGrafter"/>
</dbReference>
<dbReference type="Pfam" id="PF21170">
    <property type="entry name" value="FAN1_TPR"/>
    <property type="match status" value="1"/>
</dbReference>
<dbReference type="Pfam" id="PF21315">
    <property type="entry name" value="FAN1_HTH"/>
    <property type="match status" value="1"/>
</dbReference>
<dbReference type="InterPro" id="IPR033315">
    <property type="entry name" value="Fan1-like"/>
</dbReference>
<feature type="domain" description="VRR-NUC" evidence="10">
    <location>
        <begin position="761"/>
        <end position="846"/>
    </location>
</feature>
<dbReference type="EC" id="3.1.4.1" evidence="8"/>
<dbReference type="EMBL" id="OZ034830">
    <property type="protein sequence ID" value="CAL1686927.1"/>
    <property type="molecule type" value="Genomic_DNA"/>
</dbReference>
<comment type="function">
    <text evidence="8">Nuclease required for the repair of DNA interstrand cross-links (ICL). Acts as a 5'-3' exonuclease that anchors at a cut end of DNA and cleaves DNA successively at every third nucleotide, allowing to excise an ICL from one strand through flanking incisions.</text>
</comment>
<dbReference type="GO" id="GO:0070336">
    <property type="term" value="F:flap-structured DNA binding"/>
    <property type="evidence" value="ECO:0007669"/>
    <property type="project" value="TreeGrafter"/>
</dbReference>
<dbReference type="AlphaFoldDB" id="A0AAV2P327"/>
<evidence type="ECO:0000256" key="2">
    <source>
        <dbReference type="ARBA" id="ARBA00005533"/>
    </source>
</evidence>
<name>A0AAV2P327_9HYME</name>
<dbReference type="InterPro" id="IPR014883">
    <property type="entry name" value="VRR_NUC"/>
</dbReference>
<evidence type="ECO:0000313" key="12">
    <source>
        <dbReference type="Proteomes" id="UP001497644"/>
    </source>
</evidence>